<evidence type="ECO:0000259" key="4">
    <source>
        <dbReference type="Pfam" id="PF05225"/>
    </source>
</evidence>
<comment type="caution">
    <text evidence="5">The sequence shown here is derived from an EMBL/GenBank/DDBJ whole genome shotgun (WGS) entry which is preliminary data.</text>
</comment>
<organism evidence="5 6">
    <name type="scientific">Colletotrichum incanum</name>
    <name type="common">Soybean anthracnose fungus</name>
    <dbReference type="NCBI Taxonomy" id="1573173"/>
    <lineage>
        <taxon>Eukaryota</taxon>
        <taxon>Fungi</taxon>
        <taxon>Dikarya</taxon>
        <taxon>Ascomycota</taxon>
        <taxon>Pezizomycotina</taxon>
        <taxon>Sordariomycetes</taxon>
        <taxon>Hypocreomycetidae</taxon>
        <taxon>Glomerellales</taxon>
        <taxon>Glomerellaceae</taxon>
        <taxon>Colletotrichum</taxon>
        <taxon>Colletotrichum spaethianum species complex</taxon>
    </lineage>
</organism>
<name>A0A166N1T3_COLIC</name>
<evidence type="ECO:0000313" key="5">
    <source>
        <dbReference type="EMBL" id="KZL65219.1"/>
    </source>
</evidence>
<evidence type="ECO:0000313" key="6">
    <source>
        <dbReference type="Proteomes" id="UP000076584"/>
    </source>
</evidence>
<dbReference type="Proteomes" id="UP000076584">
    <property type="component" value="Unassembled WGS sequence"/>
</dbReference>
<evidence type="ECO:0000256" key="1">
    <source>
        <dbReference type="ARBA" id="ARBA00023125"/>
    </source>
</evidence>
<dbReference type="SUPFAM" id="SSF46689">
    <property type="entry name" value="Homeodomain-like"/>
    <property type="match status" value="1"/>
</dbReference>
<dbReference type="InterPro" id="IPR007889">
    <property type="entry name" value="HTH_Psq"/>
</dbReference>
<reference evidence="5 6" key="1">
    <citation type="submission" date="2015-06" db="EMBL/GenBank/DDBJ databases">
        <title>Survival trade-offs in plant roots during colonization by closely related pathogenic and mutualistic fungi.</title>
        <authorList>
            <person name="Hacquard S."/>
            <person name="Kracher B."/>
            <person name="Hiruma K."/>
            <person name="Weinman A."/>
            <person name="Muench P."/>
            <person name="Garrido Oter R."/>
            <person name="Ver Loren van Themaat E."/>
            <person name="Dallerey J.-F."/>
            <person name="Damm U."/>
            <person name="Henrissat B."/>
            <person name="Lespinet O."/>
            <person name="Thon M."/>
            <person name="Kemen E."/>
            <person name="McHardy A.C."/>
            <person name="Schulze-Lefert P."/>
            <person name="O'Connell R.J."/>
        </authorList>
    </citation>
    <scope>NUCLEOTIDE SEQUENCE [LARGE SCALE GENOMIC DNA]</scope>
    <source>
        <strain evidence="5 6">MAFF 238704</strain>
    </source>
</reference>
<dbReference type="Pfam" id="PF03221">
    <property type="entry name" value="HTH_Tnp_Tc5"/>
    <property type="match status" value="1"/>
</dbReference>
<evidence type="ECO:0000256" key="2">
    <source>
        <dbReference type="ARBA" id="ARBA00023242"/>
    </source>
</evidence>
<dbReference type="Pfam" id="PF05225">
    <property type="entry name" value="HTH_psq"/>
    <property type="match status" value="1"/>
</dbReference>
<sequence length="128" mass="14842">MMKQHNNAYFPLFTAKFCTYVSLYVMAQYTEYEIAEALRAVSTGLSIRKAAQQWGIPFSTLQCRIQGNQPRALAFAGKQRLFPIQEKHLADWVRIQHALRLPLSHRQLKDFTERILQIAGDHRPLGRN</sequence>
<feature type="domain" description="HTH CENPB-type" evidence="3">
    <location>
        <begin position="82"/>
        <end position="121"/>
    </location>
</feature>
<keyword evidence="1" id="KW-0238">DNA-binding</keyword>
<dbReference type="InterPro" id="IPR006600">
    <property type="entry name" value="HTH_CenpB_DNA-bd_dom"/>
</dbReference>
<dbReference type="GO" id="GO:0003677">
    <property type="term" value="F:DNA binding"/>
    <property type="evidence" value="ECO:0007669"/>
    <property type="project" value="UniProtKB-KW"/>
</dbReference>
<proteinExistence type="predicted"/>
<dbReference type="Gene3D" id="1.10.10.60">
    <property type="entry name" value="Homeodomain-like"/>
    <property type="match status" value="1"/>
</dbReference>
<keyword evidence="2" id="KW-0539">Nucleus</keyword>
<evidence type="ECO:0000259" key="3">
    <source>
        <dbReference type="Pfam" id="PF03221"/>
    </source>
</evidence>
<dbReference type="AlphaFoldDB" id="A0A166N1T3"/>
<feature type="domain" description="HTH psq-type" evidence="4">
    <location>
        <begin position="33"/>
        <end position="68"/>
    </location>
</feature>
<gene>
    <name evidence="5" type="ORF">CI238_11848</name>
</gene>
<dbReference type="EMBL" id="LFIW01002637">
    <property type="protein sequence ID" value="KZL65219.1"/>
    <property type="molecule type" value="Genomic_DNA"/>
</dbReference>
<protein>
    <submittedName>
        <fullName evidence="5">Transposase</fullName>
    </submittedName>
</protein>
<keyword evidence="6" id="KW-1185">Reference proteome</keyword>
<accession>A0A166N1T3</accession>
<dbReference type="InterPro" id="IPR009057">
    <property type="entry name" value="Homeodomain-like_sf"/>
</dbReference>